<protein>
    <recommendedName>
        <fullName evidence="4">PrgI family protein</fullName>
    </recommendedName>
</protein>
<evidence type="ECO:0000256" key="1">
    <source>
        <dbReference type="SAM" id="Phobius"/>
    </source>
</evidence>
<reference evidence="2 3" key="1">
    <citation type="submission" date="2017-09" db="EMBL/GenBank/DDBJ databases">
        <title>Depth-based differentiation of microbial function through sediment-hosted aquifers and enrichment of novel symbionts in the deep terrestrial subsurface.</title>
        <authorList>
            <person name="Probst A.J."/>
            <person name="Ladd B."/>
            <person name="Jarett J.K."/>
            <person name="Geller-Mcgrath D.E."/>
            <person name="Sieber C.M."/>
            <person name="Emerson J.B."/>
            <person name="Anantharaman K."/>
            <person name="Thomas B.C."/>
            <person name="Malmstrom R."/>
            <person name="Stieglmeier M."/>
            <person name="Klingl A."/>
            <person name="Woyke T."/>
            <person name="Ryan C.M."/>
            <person name="Banfield J.F."/>
        </authorList>
    </citation>
    <scope>NUCLEOTIDE SEQUENCE [LARGE SCALE GENOMIC DNA]</scope>
    <source>
        <strain evidence="2">CG10_big_fil_rev_8_21_14_0_10_46_23</strain>
    </source>
</reference>
<proteinExistence type="predicted"/>
<keyword evidence="1" id="KW-0812">Transmembrane</keyword>
<sequence>MQFQVPQFIDTEEKIVGPLTLKQFLWVAGGVSIVFIIFVGSQSFLITFLIGGPILVIAGALAFLKVGNTPLPRYAYYAFKYLTENKRFLFQPKKQVDSQTIKLYDQRE</sequence>
<dbReference type="InterPro" id="IPR024414">
    <property type="entry name" value="Uncharacterised_PrgI"/>
</dbReference>
<dbReference type="AlphaFoldDB" id="A0A2H0R4B0"/>
<dbReference type="Pfam" id="PF12666">
    <property type="entry name" value="PrgI"/>
    <property type="match status" value="1"/>
</dbReference>
<accession>A0A2H0R4B0</accession>
<evidence type="ECO:0000313" key="2">
    <source>
        <dbReference type="EMBL" id="PIR41359.1"/>
    </source>
</evidence>
<organism evidence="2 3">
    <name type="scientific">Candidatus Yanofskybacteria bacterium CG10_big_fil_rev_8_21_14_0_10_46_23</name>
    <dbReference type="NCBI Taxonomy" id="1975098"/>
    <lineage>
        <taxon>Bacteria</taxon>
        <taxon>Candidatus Yanofskyibacteriota</taxon>
    </lineage>
</organism>
<dbReference type="EMBL" id="PCXO01000006">
    <property type="protein sequence ID" value="PIR41359.1"/>
    <property type="molecule type" value="Genomic_DNA"/>
</dbReference>
<gene>
    <name evidence="2" type="ORF">COV31_01525</name>
</gene>
<keyword evidence="1" id="KW-1133">Transmembrane helix</keyword>
<dbReference type="Proteomes" id="UP000230232">
    <property type="component" value="Unassembled WGS sequence"/>
</dbReference>
<keyword evidence="1" id="KW-0472">Membrane</keyword>
<comment type="caution">
    <text evidence="2">The sequence shown here is derived from an EMBL/GenBank/DDBJ whole genome shotgun (WGS) entry which is preliminary data.</text>
</comment>
<evidence type="ECO:0000313" key="3">
    <source>
        <dbReference type="Proteomes" id="UP000230232"/>
    </source>
</evidence>
<evidence type="ECO:0008006" key="4">
    <source>
        <dbReference type="Google" id="ProtNLM"/>
    </source>
</evidence>
<feature type="transmembrane region" description="Helical" evidence="1">
    <location>
        <begin position="45"/>
        <end position="64"/>
    </location>
</feature>
<feature type="transmembrane region" description="Helical" evidence="1">
    <location>
        <begin position="21"/>
        <end position="39"/>
    </location>
</feature>
<name>A0A2H0R4B0_9BACT</name>